<sequence>MILGDSLFFLHVNARNGDTGSYYCLARNEVGRAKSNNATLDVASPLKLSEKQNISKTSLIDLVNLKVAVVVQGPVDL</sequence>
<evidence type="ECO:0008006" key="3">
    <source>
        <dbReference type="Google" id="ProtNLM"/>
    </source>
</evidence>
<dbReference type="AlphaFoldDB" id="A0A1Y3BWV5"/>
<keyword evidence="2" id="KW-1185">Reference proteome</keyword>
<accession>A0A1Y3BWV5</accession>
<evidence type="ECO:0000313" key="2">
    <source>
        <dbReference type="Proteomes" id="UP000194236"/>
    </source>
</evidence>
<dbReference type="Proteomes" id="UP000194236">
    <property type="component" value="Unassembled WGS sequence"/>
</dbReference>
<gene>
    <name evidence="1" type="ORF">BLA29_008411</name>
</gene>
<dbReference type="OrthoDB" id="428111at2759"/>
<evidence type="ECO:0000313" key="1">
    <source>
        <dbReference type="EMBL" id="OTF83996.1"/>
    </source>
</evidence>
<dbReference type="InterPro" id="IPR036179">
    <property type="entry name" value="Ig-like_dom_sf"/>
</dbReference>
<dbReference type="EMBL" id="MUJZ01001240">
    <property type="protein sequence ID" value="OTF83996.1"/>
    <property type="molecule type" value="Genomic_DNA"/>
</dbReference>
<organism evidence="1 2">
    <name type="scientific">Euroglyphus maynei</name>
    <name type="common">Mayne's house dust mite</name>
    <dbReference type="NCBI Taxonomy" id="6958"/>
    <lineage>
        <taxon>Eukaryota</taxon>
        <taxon>Metazoa</taxon>
        <taxon>Ecdysozoa</taxon>
        <taxon>Arthropoda</taxon>
        <taxon>Chelicerata</taxon>
        <taxon>Arachnida</taxon>
        <taxon>Acari</taxon>
        <taxon>Acariformes</taxon>
        <taxon>Sarcoptiformes</taxon>
        <taxon>Astigmata</taxon>
        <taxon>Psoroptidia</taxon>
        <taxon>Analgoidea</taxon>
        <taxon>Pyroglyphidae</taxon>
        <taxon>Pyroglyphinae</taxon>
        <taxon>Euroglyphus</taxon>
    </lineage>
</organism>
<protein>
    <recommendedName>
        <fullName evidence="3">Immunoglobulin I-set domain-containing protein</fullName>
    </recommendedName>
</protein>
<comment type="caution">
    <text evidence="1">The sequence shown here is derived from an EMBL/GenBank/DDBJ whole genome shotgun (WGS) entry which is preliminary data.</text>
</comment>
<reference evidence="1 2" key="1">
    <citation type="submission" date="2017-03" db="EMBL/GenBank/DDBJ databases">
        <title>Genome Survey of Euroglyphus maynei.</title>
        <authorList>
            <person name="Arlian L.G."/>
            <person name="Morgan M.S."/>
            <person name="Rider S.D."/>
        </authorList>
    </citation>
    <scope>NUCLEOTIDE SEQUENCE [LARGE SCALE GENOMIC DNA]</scope>
    <source>
        <strain evidence="1">Arlian Lab</strain>
        <tissue evidence="1">Whole body</tissue>
    </source>
</reference>
<dbReference type="InterPro" id="IPR013783">
    <property type="entry name" value="Ig-like_fold"/>
</dbReference>
<proteinExistence type="predicted"/>
<name>A0A1Y3BWV5_EURMA</name>
<dbReference type="Gene3D" id="2.60.40.10">
    <property type="entry name" value="Immunoglobulins"/>
    <property type="match status" value="1"/>
</dbReference>
<dbReference type="SUPFAM" id="SSF48726">
    <property type="entry name" value="Immunoglobulin"/>
    <property type="match status" value="1"/>
</dbReference>